<dbReference type="EMBL" id="HE796683">
    <property type="protein sequence ID" value="CCG98071.1"/>
    <property type="molecule type" value="Genomic_DNA"/>
</dbReference>
<dbReference type="Pfam" id="PF19452">
    <property type="entry name" value="DUF5990"/>
    <property type="match status" value="1"/>
</dbReference>
<dbReference type="AlphaFoldDB" id="I0K1R8"/>
<dbReference type="Proteomes" id="UP000011058">
    <property type="component" value="Chromosome"/>
</dbReference>
<name>I0K1R8_9BACT</name>
<gene>
    <name evidence="2" type="ORF">FAES_0057</name>
</gene>
<dbReference type="eggNOG" id="ENOG5032TGT">
    <property type="taxonomic scope" value="Bacteria"/>
</dbReference>
<protein>
    <submittedName>
        <fullName evidence="2">Uncharacterized protein</fullName>
    </submittedName>
</protein>
<sequence length="206" mass="22110">MPPRGLAPYSLRCSRLACKASGPRWPTPWSRCAASDRASSGCRIAFNCLTFNGITFSKKEMTEAVFAFRINVEKPVAGAVYGLQKGSGNDYETVQQQTASSEALTFTIALSAKRTKEGDLVLYGPFCQGPPHNRFLYLDIGSYAGQGNAPFSGRLKIPLPKLADELSSAAVAGRTLVATVYGTNEKTGRPVGGTGKPVDGWKPDRR</sequence>
<dbReference type="KEGG" id="fae:FAES_0057"/>
<feature type="region of interest" description="Disordered" evidence="1">
    <location>
        <begin position="184"/>
        <end position="206"/>
    </location>
</feature>
<keyword evidence="3" id="KW-1185">Reference proteome</keyword>
<dbReference type="InterPro" id="IPR046032">
    <property type="entry name" value="DUF5990"/>
</dbReference>
<proteinExistence type="predicted"/>
<evidence type="ECO:0000313" key="3">
    <source>
        <dbReference type="Proteomes" id="UP000011058"/>
    </source>
</evidence>
<reference evidence="2 3" key="1">
    <citation type="journal article" date="2012" name="J. Bacteriol.">
        <title>Genome Sequence of Fibrella aestuarina BUZ 2T, a Filamentous Marine Bacterium.</title>
        <authorList>
            <person name="Filippini M."/>
            <person name="Qi W."/>
            <person name="Blom J."/>
            <person name="Goesmann A."/>
            <person name="Smits T.H."/>
            <person name="Bagheri H.C."/>
        </authorList>
    </citation>
    <scope>NUCLEOTIDE SEQUENCE [LARGE SCALE GENOMIC DNA]</scope>
    <source>
        <strain evidence="3">BUZ 2T</strain>
    </source>
</reference>
<accession>I0K1R8</accession>
<organism evidence="2 3">
    <name type="scientific">Fibrella aestuarina BUZ 2</name>
    <dbReference type="NCBI Taxonomy" id="1166018"/>
    <lineage>
        <taxon>Bacteria</taxon>
        <taxon>Pseudomonadati</taxon>
        <taxon>Bacteroidota</taxon>
        <taxon>Cytophagia</taxon>
        <taxon>Cytophagales</taxon>
        <taxon>Spirosomataceae</taxon>
        <taxon>Fibrella</taxon>
    </lineage>
</organism>
<dbReference type="HOGENOM" id="CLU_1330289_0_0_10"/>
<evidence type="ECO:0000256" key="1">
    <source>
        <dbReference type="SAM" id="MobiDB-lite"/>
    </source>
</evidence>
<dbReference type="STRING" id="1166018.FAES_0057"/>
<evidence type="ECO:0000313" key="2">
    <source>
        <dbReference type="EMBL" id="CCG98071.1"/>
    </source>
</evidence>